<feature type="compositionally biased region" description="Low complexity" evidence="1">
    <location>
        <begin position="39"/>
        <end position="51"/>
    </location>
</feature>
<dbReference type="GO" id="GO:0006260">
    <property type="term" value="P:DNA replication"/>
    <property type="evidence" value="ECO:0007669"/>
    <property type="project" value="InterPro"/>
</dbReference>
<dbReference type="PANTHER" id="PTHR14303">
    <property type="entry name" value="DNA POLYMERASE DELTA SUBUNIT 4"/>
    <property type="match status" value="1"/>
</dbReference>
<dbReference type="AlphaFoldDB" id="A0A1D9Q153"/>
<accession>A0A1D9Q153</accession>
<proteinExistence type="predicted"/>
<reference evidence="3" key="1">
    <citation type="journal article" date="2017" name="Genome Biol. Evol.">
        <title>The complete genome sequence of the phytopathogenic fungus Sclerotinia sclerotiorum reveals insights into the genome architecture of broad host range pathogens.</title>
        <authorList>
            <person name="Derbyshire M."/>
            <person name="Denton-Giles M."/>
            <person name="Hegedus D."/>
            <person name="Seifbarghy S."/>
            <person name="Rollins J."/>
            <person name="van Kan J."/>
            <person name="Seidl M.F."/>
            <person name="Faino L."/>
            <person name="Mbengue M."/>
            <person name="Navaud O."/>
            <person name="Raffaele S."/>
            <person name="Hammond-Kosack K."/>
            <person name="Heard S."/>
            <person name="Oliver R."/>
        </authorList>
    </citation>
    <scope>NUCLEOTIDE SEQUENCE [LARGE SCALE GENOMIC DNA]</scope>
    <source>
        <strain evidence="3">ATCC 18683 / 1980 / Ss-1</strain>
    </source>
</reference>
<dbReference type="EMBL" id="CP017817">
    <property type="protein sequence ID" value="APA08647.1"/>
    <property type="molecule type" value="Genomic_DNA"/>
</dbReference>
<name>A0A1D9Q153_SCLS1</name>
<feature type="compositionally biased region" description="Polar residues" evidence="1">
    <location>
        <begin position="86"/>
        <end position="96"/>
    </location>
</feature>
<evidence type="ECO:0000313" key="2">
    <source>
        <dbReference type="EMBL" id="APA08647.1"/>
    </source>
</evidence>
<evidence type="ECO:0008006" key="4">
    <source>
        <dbReference type="Google" id="ProtNLM"/>
    </source>
</evidence>
<gene>
    <name evidence="2" type="ORF">sscle_04g034170</name>
</gene>
<feature type="compositionally biased region" description="Polar residues" evidence="1">
    <location>
        <begin position="1"/>
        <end position="38"/>
    </location>
</feature>
<sequence length="200" mass="22288">MPTTRRSNGPAQKGTQRTLSFNNSTKITKASTPSTLTTKNSLTNPPSLNPSKPSPEIKDITTATEESTPSSTPRPSQTRAKPLTAEQAQQNELASQISDAKIRKYWKGREELRLAPRVHQKDLDISEKILREWDVMSQYGPAIGITRTKRWHRAFKLGLNPPIEILAVLLKEEEKKNTAVERAYIDELMGTKEVIGGDAV</sequence>
<dbReference type="VEuPathDB" id="FungiDB:sscle_04g034170"/>
<dbReference type="OrthoDB" id="337486at2759"/>
<dbReference type="Proteomes" id="UP000177798">
    <property type="component" value="Chromosome 4"/>
</dbReference>
<dbReference type="PANTHER" id="PTHR14303:SF0">
    <property type="entry name" value="DNA POLYMERASE DELTA SUBUNIT 4"/>
    <property type="match status" value="1"/>
</dbReference>
<evidence type="ECO:0000256" key="1">
    <source>
        <dbReference type="SAM" id="MobiDB-lite"/>
    </source>
</evidence>
<feature type="region of interest" description="Disordered" evidence="1">
    <location>
        <begin position="1"/>
        <end position="96"/>
    </location>
</feature>
<protein>
    <recommendedName>
        <fullName evidence="4">DNA polymerase delta subunit 4</fullName>
    </recommendedName>
</protein>
<organism evidence="2 3">
    <name type="scientific">Sclerotinia sclerotiorum (strain ATCC 18683 / 1980 / Ss-1)</name>
    <name type="common">White mold</name>
    <name type="synonym">Whetzelinia sclerotiorum</name>
    <dbReference type="NCBI Taxonomy" id="665079"/>
    <lineage>
        <taxon>Eukaryota</taxon>
        <taxon>Fungi</taxon>
        <taxon>Dikarya</taxon>
        <taxon>Ascomycota</taxon>
        <taxon>Pezizomycotina</taxon>
        <taxon>Leotiomycetes</taxon>
        <taxon>Helotiales</taxon>
        <taxon>Sclerotiniaceae</taxon>
        <taxon>Sclerotinia</taxon>
    </lineage>
</organism>
<evidence type="ECO:0000313" key="3">
    <source>
        <dbReference type="Proteomes" id="UP000177798"/>
    </source>
</evidence>
<dbReference type="InterPro" id="IPR007218">
    <property type="entry name" value="DNA_pol_delta_4"/>
</dbReference>
<feature type="compositionally biased region" description="Low complexity" evidence="1">
    <location>
        <begin position="61"/>
        <end position="80"/>
    </location>
</feature>
<dbReference type="Pfam" id="PF04081">
    <property type="entry name" value="DNA_pol_delta_4"/>
    <property type="match status" value="1"/>
</dbReference>
<dbReference type="GO" id="GO:0000731">
    <property type="term" value="P:DNA synthesis involved in DNA repair"/>
    <property type="evidence" value="ECO:0007669"/>
    <property type="project" value="InterPro"/>
</dbReference>